<protein>
    <submittedName>
        <fullName evidence="12">Na+/H+ antiporter NhaA</fullName>
    </submittedName>
</protein>
<evidence type="ECO:0000256" key="5">
    <source>
        <dbReference type="ARBA" id="ARBA00022692"/>
    </source>
</evidence>
<gene>
    <name evidence="12" type="ORF">PU560_12515</name>
</gene>
<dbReference type="Pfam" id="PF06965">
    <property type="entry name" value="Na_H_antiport_1"/>
    <property type="match status" value="1"/>
</dbReference>
<keyword evidence="6 11" id="KW-1133">Transmembrane helix</keyword>
<keyword evidence="2" id="KW-0813">Transport</keyword>
<feature type="transmembrane region" description="Helical" evidence="11">
    <location>
        <begin position="176"/>
        <end position="195"/>
    </location>
</feature>
<accession>A0ABT5U031</accession>
<evidence type="ECO:0000313" key="13">
    <source>
        <dbReference type="Proteomes" id="UP001165561"/>
    </source>
</evidence>
<sequence length="227" mass="24584">MPQSRRRQRARVAAAGKQGTHPLRLYRHKLKDETFAGMVLLAGAVLALLWANSPWREIYHSIAGFEIGPAALHLDLSLATWAADGLLAIFFFVVGLELKTEFVTGALRDLRLAAVPMIAAVFGMVGPVAVYAVVQVVTGAYVWDGWAIPVATDIAFAVALLGIFGRGLPPAVRTFLLTLAVVDDLLAIMIIAIFFSEGLNFVALGASLAVVALFGFFAQRRITHWWV</sequence>
<dbReference type="PANTHER" id="PTHR30341">
    <property type="entry name" value="SODIUM ION/PROTON ANTIPORTER NHAA-RELATED"/>
    <property type="match status" value="1"/>
</dbReference>
<dbReference type="Gene3D" id="1.20.1530.10">
    <property type="entry name" value="Na+/H+ antiporter like domain"/>
    <property type="match status" value="1"/>
</dbReference>
<evidence type="ECO:0000256" key="10">
    <source>
        <dbReference type="ARBA" id="ARBA00023201"/>
    </source>
</evidence>
<evidence type="ECO:0000256" key="4">
    <source>
        <dbReference type="ARBA" id="ARBA00022475"/>
    </source>
</evidence>
<dbReference type="EMBL" id="JARACI010001078">
    <property type="protein sequence ID" value="MDD9207283.1"/>
    <property type="molecule type" value="Genomic_DNA"/>
</dbReference>
<evidence type="ECO:0000256" key="8">
    <source>
        <dbReference type="ARBA" id="ARBA00023065"/>
    </source>
</evidence>
<evidence type="ECO:0000256" key="11">
    <source>
        <dbReference type="SAM" id="Phobius"/>
    </source>
</evidence>
<keyword evidence="5 11" id="KW-0812">Transmembrane</keyword>
<comment type="caution">
    <text evidence="12">The sequence shown here is derived from an EMBL/GenBank/DDBJ whole genome shotgun (WGS) entry which is preliminary data.</text>
</comment>
<comment type="subcellular location">
    <subcellularLocation>
        <location evidence="1">Cell inner membrane</location>
        <topology evidence="1">Multi-pass membrane protein</topology>
    </subcellularLocation>
</comment>
<evidence type="ECO:0000313" key="12">
    <source>
        <dbReference type="EMBL" id="MDD9207283.1"/>
    </source>
</evidence>
<dbReference type="PANTHER" id="PTHR30341:SF0">
    <property type="entry name" value="NA(+)_H(+) ANTIPORTER NHAA"/>
    <property type="match status" value="1"/>
</dbReference>
<evidence type="ECO:0000256" key="1">
    <source>
        <dbReference type="ARBA" id="ARBA00004429"/>
    </source>
</evidence>
<keyword evidence="9 11" id="KW-0472">Membrane</keyword>
<feature type="transmembrane region" description="Helical" evidence="11">
    <location>
        <begin position="34"/>
        <end position="51"/>
    </location>
</feature>
<evidence type="ECO:0000256" key="2">
    <source>
        <dbReference type="ARBA" id="ARBA00022448"/>
    </source>
</evidence>
<keyword evidence="13" id="KW-1185">Reference proteome</keyword>
<feature type="transmembrane region" description="Helical" evidence="11">
    <location>
        <begin position="110"/>
        <end position="134"/>
    </location>
</feature>
<name>A0ABT5U031_9MICO</name>
<feature type="transmembrane region" description="Helical" evidence="11">
    <location>
        <begin position="201"/>
        <end position="218"/>
    </location>
</feature>
<evidence type="ECO:0000256" key="3">
    <source>
        <dbReference type="ARBA" id="ARBA00022449"/>
    </source>
</evidence>
<organism evidence="12 13">
    <name type="scientific">Georgenia halotolerans</name>
    <dbReference type="NCBI Taxonomy" id="3028317"/>
    <lineage>
        <taxon>Bacteria</taxon>
        <taxon>Bacillati</taxon>
        <taxon>Actinomycetota</taxon>
        <taxon>Actinomycetes</taxon>
        <taxon>Micrococcales</taxon>
        <taxon>Bogoriellaceae</taxon>
        <taxon>Georgenia</taxon>
    </lineage>
</organism>
<dbReference type="Proteomes" id="UP001165561">
    <property type="component" value="Unassembled WGS sequence"/>
</dbReference>
<dbReference type="InterPro" id="IPR023171">
    <property type="entry name" value="Na/H_antiporter_dom_sf"/>
</dbReference>
<keyword evidence="4" id="KW-1003">Cell membrane</keyword>
<keyword evidence="7" id="KW-0915">Sodium</keyword>
<keyword evidence="10" id="KW-0739">Sodium transport</keyword>
<feature type="non-terminal residue" evidence="12">
    <location>
        <position position="227"/>
    </location>
</feature>
<feature type="transmembrane region" description="Helical" evidence="11">
    <location>
        <begin position="146"/>
        <end position="164"/>
    </location>
</feature>
<feature type="transmembrane region" description="Helical" evidence="11">
    <location>
        <begin position="78"/>
        <end position="98"/>
    </location>
</feature>
<dbReference type="InterPro" id="IPR004670">
    <property type="entry name" value="NhaA"/>
</dbReference>
<reference evidence="12" key="1">
    <citation type="submission" date="2023-02" db="EMBL/GenBank/DDBJ databases">
        <title>Georgenia sp.10Sc9-8, isolated from a soil sample collected from the Taklamakan desert.</title>
        <authorList>
            <person name="Liu S."/>
        </authorList>
    </citation>
    <scope>NUCLEOTIDE SEQUENCE</scope>
    <source>
        <strain evidence="12">10Sc9-8</strain>
    </source>
</reference>
<evidence type="ECO:0000256" key="7">
    <source>
        <dbReference type="ARBA" id="ARBA00023053"/>
    </source>
</evidence>
<keyword evidence="3" id="KW-0050">Antiport</keyword>
<evidence type="ECO:0000256" key="9">
    <source>
        <dbReference type="ARBA" id="ARBA00023136"/>
    </source>
</evidence>
<proteinExistence type="predicted"/>
<keyword evidence="8" id="KW-0406">Ion transport</keyword>
<evidence type="ECO:0000256" key="6">
    <source>
        <dbReference type="ARBA" id="ARBA00022989"/>
    </source>
</evidence>